<protein>
    <submittedName>
        <fullName evidence="1">Uncharacterized protein</fullName>
    </submittedName>
</protein>
<dbReference type="AlphaFoldDB" id="A0A9P4NZ10"/>
<keyword evidence="2" id="KW-1185">Reference proteome</keyword>
<evidence type="ECO:0000313" key="2">
    <source>
        <dbReference type="Proteomes" id="UP000800235"/>
    </source>
</evidence>
<gene>
    <name evidence="1" type="ORF">EJ08DRAFT_646771</name>
</gene>
<reference evidence="1" key="1">
    <citation type="journal article" date="2020" name="Stud. Mycol.">
        <title>101 Dothideomycetes genomes: a test case for predicting lifestyles and emergence of pathogens.</title>
        <authorList>
            <person name="Haridas S."/>
            <person name="Albert R."/>
            <person name="Binder M."/>
            <person name="Bloem J."/>
            <person name="Labutti K."/>
            <person name="Salamov A."/>
            <person name="Andreopoulos B."/>
            <person name="Baker S."/>
            <person name="Barry K."/>
            <person name="Bills G."/>
            <person name="Bluhm B."/>
            <person name="Cannon C."/>
            <person name="Castanera R."/>
            <person name="Culley D."/>
            <person name="Daum C."/>
            <person name="Ezra D."/>
            <person name="Gonzalez J."/>
            <person name="Henrissat B."/>
            <person name="Kuo A."/>
            <person name="Liang C."/>
            <person name="Lipzen A."/>
            <person name="Lutzoni F."/>
            <person name="Magnuson J."/>
            <person name="Mondo S."/>
            <person name="Nolan M."/>
            <person name="Ohm R."/>
            <person name="Pangilinan J."/>
            <person name="Park H.-J."/>
            <person name="Ramirez L."/>
            <person name="Alfaro M."/>
            <person name="Sun H."/>
            <person name="Tritt A."/>
            <person name="Yoshinaga Y."/>
            <person name="Zwiers L.-H."/>
            <person name="Turgeon B."/>
            <person name="Goodwin S."/>
            <person name="Spatafora J."/>
            <person name="Crous P."/>
            <person name="Grigoriev I."/>
        </authorList>
    </citation>
    <scope>NUCLEOTIDE SEQUENCE</scope>
    <source>
        <strain evidence="1">CBS 130266</strain>
    </source>
</reference>
<organism evidence="1 2">
    <name type="scientific">Tothia fuscella</name>
    <dbReference type="NCBI Taxonomy" id="1048955"/>
    <lineage>
        <taxon>Eukaryota</taxon>
        <taxon>Fungi</taxon>
        <taxon>Dikarya</taxon>
        <taxon>Ascomycota</taxon>
        <taxon>Pezizomycotina</taxon>
        <taxon>Dothideomycetes</taxon>
        <taxon>Pleosporomycetidae</taxon>
        <taxon>Venturiales</taxon>
        <taxon>Cylindrosympodiaceae</taxon>
        <taxon>Tothia</taxon>
    </lineage>
</organism>
<dbReference type="Proteomes" id="UP000800235">
    <property type="component" value="Unassembled WGS sequence"/>
</dbReference>
<accession>A0A9P4NZ10</accession>
<comment type="caution">
    <text evidence="1">The sequence shown here is derived from an EMBL/GenBank/DDBJ whole genome shotgun (WGS) entry which is preliminary data.</text>
</comment>
<evidence type="ECO:0000313" key="1">
    <source>
        <dbReference type="EMBL" id="KAF2434356.1"/>
    </source>
</evidence>
<proteinExistence type="predicted"/>
<name>A0A9P4NZ10_9PEZI</name>
<sequence>MSTLTITTGVLSGSIISTISPDSETFESLFIDYYINDTVLNIMFNNFSFKLNHIIFNALLHYRSSIHVAVDHQSKYYHRSHNRHPAEQSINHHNQRATNNCCNNTNAIKHHSNPTTSPRTGHFTFSNHSSYNDSVKFDECAVLDLVDRAITYYDSCWERWIATSN</sequence>
<dbReference type="EMBL" id="MU007017">
    <property type="protein sequence ID" value="KAF2434356.1"/>
    <property type="molecule type" value="Genomic_DNA"/>
</dbReference>